<organism evidence="1 2">
    <name type="scientific">Argiope bruennichi</name>
    <name type="common">Wasp spider</name>
    <name type="synonym">Aranea bruennichi</name>
    <dbReference type="NCBI Taxonomy" id="94029"/>
    <lineage>
        <taxon>Eukaryota</taxon>
        <taxon>Metazoa</taxon>
        <taxon>Ecdysozoa</taxon>
        <taxon>Arthropoda</taxon>
        <taxon>Chelicerata</taxon>
        <taxon>Arachnida</taxon>
        <taxon>Araneae</taxon>
        <taxon>Araneomorphae</taxon>
        <taxon>Entelegynae</taxon>
        <taxon>Araneoidea</taxon>
        <taxon>Araneidae</taxon>
        <taxon>Argiope</taxon>
    </lineage>
</organism>
<sequence>MHAEESADIINALNEKMRNESDASEERMRVFESVVMKSPLQKLMPLYPRLITIPSTFKQQKTGESNYFISPIRSDESDIEDSDEDPNFRLVHKIFKGTDEDMGKNACACNNLDTSPSCLPRVMRFAFDGLAWGSEDFLKPKSIPCLRPINSLRRNYLLQEVLSFIRFRTKLQASKC</sequence>
<evidence type="ECO:0000313" key="1">
    <source>
        <dbReference type="EMBL" id="KAF8784394.1"/>
    </source>
</evidence>
<dbReference type="EMBL" id="JABXBU010000030">
    <property type="protein sequence ID" value="KAF8784394.1"/>
    <property type="molecule type" value="Genomic_DNA"/>
</dbReference>
<proteinExistence type="predicted"/>
<comment type="caution">
    <text evidence="1">The sequence shown here is derived from an EMBL/GenBank/DDBJ whole genome shotgun (WGS) entry which is preliminary data.</text>
</comment>
<accession>A0A8T0EZU0</accession>
<keyword evidence="2" id="KW-1185">Reference proteome</keyword>
<reference evidence="1" key="1">
    <citation type="journal article" date="2020" name="bioRxiv">
        <title>Chromosome-level reference genome of the European wasp spider Argiope bruennichi: a resource for studies on range expansion and evolutionary adaptation.</title>
        <authorList>
            <person name="Sheffer M.M."/>
            <person name="Hoppe A."/>
            <person name="Krehenwinkel H."/>
            <person name="Uhl G."/>
            <person name="Kuss A.W."/>
            <person name="Jensen L."/>
            <person name="Jensen C."/>
            <person name="Gillespie R.G."/>
            <person name="Hoff K.J."/>
            <person name="Prost S."/>
        </authorList>
    </citation>
    <scope>NUCLEOTIDE SEQUENCE</scope>
</reference>
<gene>
    <name evidence="1" type="ORF">HNY73_010074</name>
</gene>
<dbReference type="AlphaFoldDB" id="A0A8T0EZU0"/>
<name>A0A8T0EZU0_ARGBR</name>
<reference evidence="1" key="2">
    <citation type="submission" date="2020-06" db="EMBL/GenBank/DDBJ databases">
        <authorList>
            <person name="Sheffer M."/>
        </authorList>
    </citation>
    <scope>NUCLEOTIDE SEQUENCE</scope>
</reference>
<protein>
    <submittedName>
        <fullName evidence="1">Uncharacterized protein</fullName>
    </submittedName>
</protein>
<evidence type="ECO:0000313" key="2">
    <source>
        <dbReference type="Proteomes" id="UP000807504"/>
    </source>
</evidence>
<dbReference type="Proteomes" id="UP000807504">
    <property type="component" value="Unassembled WGS sequence"/>
</dbReference>